<evidence type="ECO:0000256" key="2">
    <source>
        <dbReference type="SAM" id="Phobius"/>
    </source>
</evidence>
<gene>
    <name evidence="3" type="ORF">ACFPM7_07160</name>
</gene>
<comment type="caution">
    <text evidence="3">The sequence shown here is derived from an EMBL/GenBank/DDBJ whole genome shotgun (WGS) entry which is preliminary data.</text>
</comment>
<feature type="compositionally biased region" description="Low complexity" evidence="1">
    <location>
        <begin position="63"/>
        <end position="80"/>
    </location>
</feature>
<accession>A0ABW0EKN0</accession>
<proteinExistence type="predicted"/>
<keyword evidence="2" id="KW-0472">Membrane</keyword>
<feature type="region of interest" description="Disordered" evidence="1">
    <location>
        <begin position="47"/>
        <end position="114"/>
    </location>
</feature>
<evidence type="ECO:0000313" key="4">
    <source>
        <dbReference type="Proteomes" id="UP001596157"/>
    </source>
</evidence>
<dbReference type="RefSeq" id="WP_378245175.1">
    <property type="nucleotide sequence ID" value="NZ_JBHSKF010000003.1"/>
</dbReference>
<reference evidence="4" key="1">
    <citation type="journal article" date="2019" name="Int. J. Syst. Evol. Microbiol.">
        <title>The Global Catalogue of Microorganisms (GCM) 10K type strain sequencing project: providing services to taxonomists for standard genome sequencing and annotation.</title>
        <authorList>
            <consortium name="The Broad Institute Genomics Platform"/>
            <consortium name="The Broad Institute Genome Sequencing Center for Infectious Disease"/>
            <person name="Wu L."/>
            <person name="Ma J."/>
        </authorList>
    </citation>
    <scope>NUCLEOTIDE SEQUENCE [LARGE SCALE GENOMIC DNA]</scope>
    <source>
        <strain evidence="4">CCUG 59778</strain>
    </source>
</reference>
<evidence type="ECO:0000256" key="1">
    <source>
        <dbReference type="SAM" id="MobiDB-lite"/>
    </source>
</evidence>
<evidence type="ECO:0000313" key="3">
    <source>
        <dbReference type="EMBL" id="MFC5286825.1"/>
    </source>
</evidence>
<dbReference type="Proteomes" id="UP001596157">
    <property type="component" value="Unassembled WGS sequence"/>
</dbReference>
<name>A0ABW0EKN0_9PSEU</name>
<keyword evidence="2" id="KW-1133">Transmembrane helix</keyword>
<protein>
    <submittedName>
        <fullName evidence="3">Uncharacterized protein</fullName>
    </submittedName>
</protein>
<sequence>MDDPHLPRGVYFRRRVGALAGSVLALVALIWLVDGLMGSGGEEPIQGVAASSPLPKRTPPPVSKAAPSSQAAAPSRGAPSKAAPTSRMAATASPAPRAPEQVPPDPSAPCPDSSVAVTAETGQRAYHATERPLLRLVISNIGPVPCTYDISRAKRELVVAQGGERVWSSNDCYFGTREAFPRVLAPRAKQQYEVRWSGRTSSPGCPTSRADAGAGEYTVTPKLGAVTGEPVPLTLRR</sequence>
<feature type="transmembrane region" description="Helical" evidence="2">
    <location>
        <begin position="16"/>
        <end position="33"/>
    </location>
</feature>
<keyword evidence="4" id="KW-1185">Reference proteome</keyword>
<keyword evidence="2" id="KW-0812">Transmembrane</keyword>
<organism evidence="3 4">
    <name type="scientific">Actinokineospora guangxiensis</name>
    <dbReference type="NCBI Taxonomy" id="1490288"/>
    <lineage>
        <taxon>Bacteria</taxon>
        <taxon>Bacillati</taxon>
        <taxon>Actinomycetota</taxon>
        <taxon>Actinomycetes</taxon>
        <taxon>Pseudonocardiales</taxon>
        <taxon>Pseudonocardiaceae</taxon>
        <taxon>Actinokineospora</taxon>
    </lineage>
</organism>
<dbReference type="EMBL" id="JBHSKF010000003">
    <property type="protein sequence ID" value="MFC5286825.1"/>
    <property type="molecule type" value="Genomic_DNA"/>
</dbReference>